<dbReference type="InterPro" id="IPR020945">
    <property type="entry name" value="DMSO/NO3_reduct_chaperone"/>
</dbReference>
<dbReference type="PANTHER" id="PTHR34227">
    <property type="entry name" value="CHAPERONE PROTEIN YCDY"/>
    <property type="match status" value="1"/>
</dbReference>
<evidence type="ECO:0000256" key="1">
    <source>
        <dbReference type="ARBA" id="ARBA00023186"/>
    </source>
</evidence>
<reference evidence="2 3" key="1">
    <citation type="submission" date="2017-08" db="EMBL/GenBank/DDBJ databases">
        <title>Draft Genome Sequence of Hafnia alvei CITHA-6 Isolated from Raw Bovine Milk.</title>
        <authorList>
            <person name="Culligan E.P."/>
            <person name="Mcsweeney A."/>
            <person name="O'Doherty C."/>
            <person name="Gleeson E."/>
            <person name="O'Riordan D."/>
            <person name="Sleator R.D."/>
        </authorList>
    </citation>
    <scope>NUCLEOTIDE SEQUENCE [LARGE SCALE GENOMIC DNA]</scope>
    <source>
        <strain evidence="2 3">CITHA-6</strain>
    </source>
</reference>
<dbReference type="Proteomes" id="UP000218796">
    <property type="component" value="Unassembled WGS sequence"/>
</dbReference>
<dbReference type="PANTHER" id="PTHR34227:SF12">
    <property type="entry name" value="CHAPERONE PROTEIN YCDY"/>
    <property type="match status" value="1"/>
</dbReference>
<keyword evidence="3" id="KW-1185">Reference proteome</keyword>
<comment type="caution">
    <text evidence="2">The sequence shown here is derived from an EMBL/GenBank/DDBJ whole genome shotgun (WGS) entry which is preliminary data.</text>
</comment>
<gene>
    <name evidence="2" type="ORF">CJD50_04665</name>
</gene>
<name>A0A2A2MIF8_9GAMM</name>
<evidence type="ECO:0000313" key="3">
    <source>
        <dbReference type="Proteomes" id="UP000218796"/>
    </source>
</evidence>
<protein>
    <submittedName>
        <fullName evidence="2">Molecular chaperone</fullName>
    </submittedName>
</protein>
<dbReference type="AlphaFoldDB" id="A0A2A2MIF8"/>
<dbReference type="RefSeq" id="WP_039187690.1">
    <property type="nucleotide sequence ID" value="NZ_CAUFSP010000001.1"/>
</dbReference>
<dbReference type="PIRSF" id="PIRSF004690">
    <property type="entry name" value="DmsD"/>
    <property type="match status" value="1"/>
</dbReference>
<dbReference type="InterPro" id="IPR026269">
    <property type="entry name" value="DmsD-type"/>
</dbReference>
<dbReference type="Pfam" id="PF02613">
    <property type="entry name" value="Nitrate_red_del"/>
    <property type="match status" value="1"/>
</dbReference>
<evidence type="ECO:0000313" key="2">
    <source>
        <dbReference type="EMBL" id="PAV98755.1"/>
    </source>
</evidence>
<dbReference type="SUPFAM" id="SSF89155">
    <property type="entry name" value="TorD-like"/>
    <property type="match status" value="1"/>
</dbReference>
<dbReference type="InterPro" id="IPR050289">
    <property type="entry name" value="TorD/DmsD_chaperones"/>
</dbReference>
<accession>A0A2A2MIF8</accession>
<dbReference type="Gene3D" id="1.10.3480.10">
    <property type="entry name" value="TorD-like"/>
    <property type="match status" value="1"/>
</dbReference>
<proteinExistence type="predicted"/>
<keyword evidence="1" id="KW-0143">Chaperone</keyword>
<dbReference type="EMBL" id="NQMS01000001">
    <property type="protein sequence ID" value="PAV98755.1"/>
    <property type="molecule type" value="Genomic_DNA"/>
</dbReference>
<organism evidence="2 3">
    <name type="scientific">Hafnia paralvei</name>
    <dbReference type="NCBI Taxonomy" id="546367"/>
    <lineage>
        <taxon>Bacteria</taxon>
        <taxon>Pseudomonadati</taxon>
        <taxon>Pseudomonadota</taxon>
        <taxon>Gammaproteobacteria</taxon>
        <taxon>Enterobacterales</taxon>
        <taxon>Hafniaceae</taxon>
        <taxon>Hafnia</taxon>
    </lineage>
</organism>
<sequence>MNDFSIICRLLGSLFSRQPQDALLTPVFDLMAQGKLQQFWPIEQDALLTRLQAAAKDRAALSADYAAMFIGDEASVDLHRSDYQENASEQDVRDFLTQRGMPLGEQASDSFGQLLLAASWLEDQSAEDEVQAQITLFDEYILPWCGKFLGKVEAHSTTAFYRTLAELTREAVQAMWDELSESVDSAEENDAE</sequence>
<dbReference type="OrthoDB" id="5684843at2"/>
<dbReference type="InterPro" id="IPR036411">
    <property type="entry name" value="TorD-like_sf"/>
</dbReference>